<accession>A0A6J3M3H8</accession>
<proteinExistence type="predicted"/>
<protein>
    <recommendedName>
        <fullName evidence="5">Nuclear pore complex component</fullName>
    </recommendedName>
</protein>
<sequence>MSSTALAPITQAASLVSTTANKPSAVAAKTNPNTTTPQQKRSHLSVTPQRSSSPQTFRTPQSQQKESGRWLHPRMDEVIRRRNATNFDNSNIKAIGINAACIIASFVFLNFTRRNLPLTLTSAIDPYFTYAVLALSLLFTINIGFALAPLLRHPDPCEDIPLTPSQRKLLGLPPMSRSATPLEEQQYVTPPRFSRSATPTSSLRGEPSDSPLSGRGVALDSSLRAVSPFGSPLGSERRKLSYTSARSSPLSVSEFDAVGNLATPTKSGKATVGLNNKWLYEKGRASPRGSPSRTGAFS</sequence>
<feature type="compositionally biased region" description="Polar residues" evidence="1">
    <location>
        <begin position="30"/>
        <end position="65"/>
    </location>
</feature>
<dbReference type="GO" id="GO:0005640">
    <property type="term" value="C:nuclear outer membrane"/>
    <property type="evidence" value="ECO:0007669"/>
    <property type="project" value="TreeGrafter"/>
</dbReference>
<dbReference type="GO" id="GO:0030474">
    <property type="term" value="P:spindle pole body duplication"/>
    <property type="evidence" value="ECO:0007669"/>
    <property type="project" value="TreeGrafter"/>
</dbReference>
<dbReference type="GO" id="GO:0070762">
    <property type="term" value="C:nuclear pore transmembrane ring"/>
    <property type="evidence" value="ECO:0007669"/>
    <property type="project" value="TreeGrafter"/>
</dbReference>
<dbReference type="OrthoDB" id="429932at2759"/>
<evidence type="ECO:0008006" key="5">
    <source>
        <dbReference type="Google" id="ProtNLM"/>
    </source>
</evidence>
<reference evidence="4" key="1">
    <citation type="submission" date="2020-01" db="EMBL/GenBank/DDBJ databases">
        <authorList>
            <consortium name="DOE Joint Genome Institute"/>
            <person name="Haridas S."/>
            <person name="Albert R."/>
            <person name="Binder M."/>
            <person name="Bloem J."/>
            <person name="Labutti K."/>
            <person name="Salamov A."/>
            <person name="Andreopoulos B."/>
            <person name="Baker S.E."/>
            <person name="Barry K."/>
            <person name="Bills G."/>
            <person name="Bluhm B.H."/>
            <person name="Cannon C."/>
            <person name="Castanera R."/>
            <person name="Culley D.E."/>
            <person name="Daum C."/>
            <person name="Ezra D."/>
            <person name="Gonzalez J.B."/>
            <person name="Henrissat B."/>
            <person name="Kuo A."/>
            <person name="Liang C."/>
            <person name="Lipzen A."/>
            <person name="Lutzoni F."/>
            <person name="Magnuson J."/>
            <person name="Mondo S."/>
            <person name="Nolan M."/>
            <person name="Ohm R."/>
            <person name="Pangilinan J."/>
            <person name="Park H.-J."/>
            <person name="Ramirez L."/>
            <person name="Alfaro M."/>
            <person name="Sun H."/>
            <person name="Tritt A."/>
            <person name="Yoshinaga Y."/>
            <person name="Zwiers L.-H."/>
            <person name="Turgeon B.G."/>
            <person name="Goodwin S.B."/>
            <person name="Spatafora J.W."/>
            <person name="Crous P.W."/>
            <person name="Grigoriev I.V."/>
        </authorList>
    </citation>
    <scope>NUCLEOTIDE SEQUENCE</scope>
    <source>
        <strain evidence="4">CBS 342.82</strain>
    </source>
</reference>
<dbReference type="PANTHER" id="PTHR28003">
    <property type="entry name" value="NUCLEOPORIN POM34"/>
    <property type="match status" value="1"/>
</dbReference>
<dbReference type="RefSeq" id="XP_033459617.1">
    <property type="nucleotide sequence ID" value="XM_033607624.1"/>
</dbReference>
<feature type="region of interest" description="Disordered" evidence="1">
    <location>
        <begin position="23"/>
        <end position="71"/>
    </location>
</feature>
<evidence type="ECO:0000256" key="2">
    <source>
        <dbReference type="SAM" id="Phobius"/>
    </source>
</evidence>
<evidence type="ECO:0000313" key="4">
    <source>
        <dbReference type="RefSeq" id="XP_033459617.1"/>
    </source>
</evidence>
<keyword evidence="2" id="KW-1133">Transmembrane helix</keyword>
<dbReference type="Proteomes" id="UP000504637">
    <property type="component" value="Unplaced"/>
</dbReference>
<dbReference type="AlphaFoldDB" id="A0A6J3M3H8"/>
<dbReference type="GeneID" id="54365423"/>
<keyword evidence="2" id="KW-0472">Membrane</keyword>
<feature type="transmembrane region" description="Helical" evidence="2">
    <location>
        <begin position="128"/>
        <end position="151"/>
    </location>
</feature>
<name>A0A6J3M3H8_9PEZI</name>
<reference evidence="4" key="2">
    <citation type="submission" date="2020-04" db="EMBL/GenBank/DDBJ databases">
        <authorList>
            <consortium name="NCBI Genome Project"/>
        </authorList>
    </citation>
    <scope>NUCLEOTIDE SEQUENCE</scope>
    <source>
        <strain evidence="4">CBS 342.82</strain>
    </source>
</reference>
<feature type="transmembrane region" description="Helical" evidence="2">
    <location>
        <begin position="90"/>
        <end position="108"/>
    </location>
</feature>
<reference evidence="4" key="3">
    <citation type="submission" date="2025-08" db="UniProtKB">
        <authorList>
            <consortium name="RefSeq"/>
        </authorList>
    </citation>
    <scope>IDENTIFICATION</scope>
    <source>
        <strain evidence="4">CBS 342.82</strain>
    </source>
</reference>
<gene>
    <name evidence="4" type="ORF">K489DRAFT_409728</name>
</gene>
<dbReference type="PANTHER" id="PTHR28003:SF1">
    <property type="entry name" value="NUCLEOPORIN POM34"/>
    <property type="match status" value="1"/>
</dbReference>
<feature type="region of interest" description="Disordered" evidence="1">
    <location>
        <begin position="181"/>
        <end position="216"/>
    </location>
</feature>
<keyword evidence="2" id="KW-0812">Transmembrane</keyword>
<evidence type="ECO:0000256" key="1">
    <source>
        <dbReference type="SAM" id="MobiDB-lite"/>
    </source>
</evidence>
<dbReference type="GO" id="GO:0006606">
    <property type="term" value="P:protein import into nucleus"/>
    <property type="evidence" value="ECO:0007669"/>
    <property type="project" value="TreeGrafter"/>
</dbReference>
<evidence type="ECO:0000313" key="3">
    <source>
        <dbReference type="Proteomes" id="UP000504637"/>
    </source>
</evidence>
<dbReference type="InterPro" id="IPR012578">
    <property type="entry name" value="Nucl_pore_cmplx"/>
</dbReference>
<organism evidence="4">
    <name type="scientific">Dissoconium aciculare CBS 342.82</name>
    <dbReference type="NCBI Taxonomy" id="1314786"/>
    <lineage>
        <taxon>Eukaryota</taxon>
        <taxon>Fungi</taxon>
        <taxon>Dikarya</taxon>
        <taxon>Ascomycota</taxon>
        <taxon>Pezizomycotina</taxon>
        <taxon>Dothideomycetes</taxon>
        <taxon>Dothideomycetidae</taxon>
        <taxon>Mycosphaerellales</taxon>
        <taxon>Dissoconiaceae</taxon>
        <taxon>Dissoconium</taxon>
    </lineage>
</organism>
<dbReference type="Pfam" id="PF08058">
    <property type="entry name" value="NPCC"/>
    <property type="match status" value="1"/>
</dbReference>
<keyword evidence="3" id="KW-1185">Reference proteome</keyword>